<keyword evidence="2" id="KW-1185">Reference proteome</keyword>
<dbReference type="EMBL" id="CP113520">
    <property type="protein sequence ID" value="WAJ28450.1"/>
    <property type="molecule type" value="Genomic_DNA"/>
</dbReference>
<reference evidence="1" key="1">
    <citation type="submission" date="2022-11" db="EMBL/GenBank/DDBJ databases">
        <title>beta-Carotene-producing bacterium, Jeongeuplla avenae sp. nov., alleviates the salt stress of Arabidopsis seedlings.</title>
        <authorList>
            <person name="Jiang L."/>
            <person name="Lee J."/>
        </authorList>
    </citation>
    <scope>NUCLEOTIDE SEQUENCE</scope>
    <source>
        <strain evidence="1">DY_R2A_6</strain>
    </source>
</reference>
<gene>
    <name evidence="1" type="ORF">OXU80_27190</name>
</gene>
<name>A0ACD4NNE6_9HYPH</name>
<dbReference type="Proteomes" id="UP001163223">
    <property type="component" value="Chromosome"/>
</dbReference>
<protein>
    <submittedName>
        <fullName evidence="1">Uncharacterized protein</fullName>
    </submittedName>
</protein>
<evidence type="ECO:0000313" key="2">
    <source>
        <dbReference type="Proteomes" id="UP001163223"/>
    </source>
</evidence>
<proteinExistence type="predicted"/>
<organism evidence="1 2">
    <name type="scientific">Antarcticirhabdus aurantiaca</name>
    <dbReference type="NCBI Taxonomy" id="2606717"/>
    <lineage>
        <taxon>Bacteria</taxon>
        <taxon>Pseudomonadati</taxon>
        <taxon>Pseudomonadota</taxon>
        <taxon>Alphaproteobacteria</taxon>
        <taxon>Hyphomicrobiales</taxon>
        <taxon>Aurantimonadaceae</taxon>
        <taxon>Antarcticirhabdus</taxon>
    </lineage>
</organism>
<evidence type="ECO:0000313" key="1">
    <source>
        <dbReference type="EMBL" id="WAJ28450.1"/>
    </source>
</evidence>
<sequence length="181" mass="19337">MHALVLAVCPGPISGYAVVHGNHVYEAGHWALAGEIRTMGPTATPAEVVARLMDRRLCDEVEHTALRYPLDAVVIERRKPGLAGEIGNPLHPAGERAALLAKRDYRLVDEGSWDASADASLDGGSPSGEETADTLARCRRLDPGPEAARRAVLLGRHASMRMGIYPVDAMPDYPPGAGEWA</sequence>
<accession>A0ACD4NNE6</accession>